<dbReference type="InterPro" id="IPR007157">
    <property type="entry name" value="PspA_VIPP1"/>
</dbReference>
<dbReference type="RefSeq" id="WP_191732878.1">
    <property type="nucleotide sequence ID" value="NZ_JACSPR010000003.1"/>
</dbReference>
<dbReference type="Pfam" id="PF04012">
    <property type="entry name" value="PspA_IM30"/>
    <property type="match status" value="1"/>
</dbReference>
<name>A0A8I0HN11_9CORY</name>
<feature type="coiled-coil region" evidence="2">
    <location>
        <begin position="55"/>
        <end position="164"/>
    </location>
</feature>
<evidence type="ECO:0000256" key="2">
    <source>
        <dbReference type="SAM" id="Coils"/>
    </source>
</evidence>
<keyword evidence="5" id="KW-1185">Reference proteome</keyword>
<feature type="compositionally biased region" description="Low complexity" evidence="3">
    <location>
        <begin position="270"/>
        <end position="287"/>
    </location>
</feature>
<reference evidence="4 5" key="1">
    <citation type="submission" date="2020-08" db="EMBL/GenBank/DDBJ databases">
        <title>A Genomic Blueprint of the Chicken Gut Microbiome.</title>
        <authorList>
            <person name="Gilroy R."/>
            <person name="Ravi A."/>
            <person name="Getino M."/>
            <person name="Pursley I."/>
            <person name="Horton D.L."/>
            <person name="Alikhan N.-F."/>
            <person name="Baker D."/>
            <person name="Gharbi K."/>
            <person name="Hall N."/>
            <person name="Watson M."/>
            <person name="Adriaenssens E.M."/>
            <person name="Foster-Nyarko E."/>
            <person name="Jarju S."/>
            <person name="Secka A."/>
            <person name="Antonio M."/>
            <person name="Oren A."/>
            <person name="Chaudhuri R."/>
            <person name="La Ragione R.M."/>
            <person name="Hildebrand F."/>
            <person name="Pallen M.J."/>
        </authorList>
    </citation>
    <scope>NUCLEOTIDE SEQUENCE [LARGE SCALE GENOMIC DNA]</scope>
    <source>
        <strain evidence="4 5">Sa1YVA5</strain>
    </source>
</reference>
<comment type="similarity">
    <text evidence="1">Belongs to the PspA/Vipp/IM30 family.</text>
</comment>
<evidence type="ECO:0000313" key="5">
    <source>
        <dbReference type="Proteomes" id="UP000650224"/>
    </source>
</evidence>
<evidence type="ECO:0000256" key="1">
    <source>
        <dbReference type="ARBA" id="ARBA00043985"/>
    </source>
</evidence>
<gene>
    <name evidence="4" type="ORF">H9627_04740</name>
</gene>
<sequence>MANPFSKGWKYLMASFDNKIDENADPKVQIQQAVTAAKQQHNQIMQQASQVIGQKKQLEMKLDRLVKDRDALQDKARQAIQLADKAAQDGDATKAQEFNNTAEVFASQLVSVEQQLEETTALHNQAEAAAEDATKKSKESEMRLKEQLSQIDALRAQADQAQMQETVTQSMDSLNQFGGNDDSVPTLDAVREKIERRYADALGAQELTQNSVNDRIAEIQQTGTDMRASARLEQIRAEAGLGSGAAGQLEKGTGESVEDAEELVDDTTEAPDTTGAPDTPDAPADGAENTDKK</sequence>
<organism evidence="4 5">
    <name type="scientific">Corynebacterium gallinarum</name>
    <dbReference type="NCBI Taxonomy" id="2762214"/>
    <lineage>
        <taxon>Bacteria</taxon>
        <taxon>Bacillati</taxon>
        <taxon>Actinomycetota</taxon>
        <taxon>Actinomycetes</taxon>
        <taxon>Mycobacteriales</taxon>
        <taxon>Corynebacteriaceae</taxon>
        <taxon>Corynebacterium</taxon>
    </lineage>
</organism>
<dbReference type="AlphaFoldDB" id="A0A8I0HN11"/>
<accession>A0A8I0HN11</accession>
<comment type="caution">
    <text evidence="4">The sequence shown here is derived from an EMBL/GenBank/DDBJ whole genome shotgun (WGS) entry which is preliminary data.</text>
</comment>
<dbReference type="EMBL" id="JACSPR010000003">
    <property type="protein sequence ID" value="MBD8029639.1"/>
    <property type="molecule type" value="Genomic_DNA"/>
</dbReference>
<feature type="compositionally biased region" description="Acidic residues" evidence="3">
    <location>
        <begin position="256"/>
        <end position="269"/>
    </location>
</feature>
<protein>
    <submittedName>
        <fullName evidence="4">PspA/IM30 family protein</fullName>
    </submittedName>
</protein>
<evidence type="ECO:0000256" key="3">
    <source>
        <dbReference type="SAM" id="MobiDB-lite"/>
    </source>
</evidence>
<proteinExistence type="inferred from homology"/>
<feature type="region of interest" description="Disordered" evidence="3">
    <location>
        <begin position="239"/>
        <end position="293"/>
    </location>
</feature>
<dbReference type="Proteomes" id="UP000650224">
    <property type="component" value="Unassembled WGS sequence"/>
</dbReference>
<evidence type="ECO:0000313" key="4">
    <source>
        <dbReference type="EMBL" id="MBD8029639.1"/>
    </source>
</evidence>
<keyword evidence="2" id="KW-0175">Coiled coil</keyword>